<dbReference type="InterPro" id="IPR026913">
    <property type="entry name" value="METTL24"/>
</dbReference>
<protein>
    <recommendedName>
        <fullName evidence="3">Methyltransferase domain-containing protein</fullName>
    </recommendedName>
</protein>
<dbReference type="EMBL" id="JAIFTL010000334">
    <property type="protein sequence ID" value="KAG9320061.1"/>
    <property type="molecule type" value="Genomic_DNA"/>
</dbReference>
<keyword evidence="2" id="KW-0812">Transmembrane</keyword>
<evidence type="ECO:0000313" key="4">
    <source>
        <dbReference type="EMBL" id="KAG9320061.1"/>
    </source>
</evidence>
<keyword evidence="2" id="KW-1133">Transmembrane helix</keyword>
<sequence length="368" mass="42182">MSPSTPNVLLTALRGLLKPRFLVVIGTVSVLCILGFHHKDLDTTYRQIPEHFERIGNKILNGENFLQSEPKTRTTTHRLDYAERIYQIGLPRRKELLDTLGESGHENALLGWWQFFPASFSCPHDVQRVGPYGHGGKWICALRLLKEPCVVYSFGVSPDALFEKEIAAETGCQVFVFDDPIETLRHDLDDNPRVHLYRALLGPKDDQDDQRSWKTIQTLMSELGHQWVDIITIDLAGGEHQWSEALLPSYSSPSRPLPFGQLQVRTALLDSSEESDEEREQEKEKPEEVGQEDEEHEMRRQVQQDLLLLQKQPLSEFRTWFEALEKAGLRPFRSEVDLSGVEPGSRKVFFAVEYSFVNIYGDHSLLQD</sequence>
<evidence type="ECO:0000259" key="3">
    <source>
        <dbReference type="Pfam" id="PF13383"/>
    </source>
</evidence>
<feature type="domain" description="Methyltransferase" evidence="3">
    <location>
        <begin position="112"/>
        <end position="235"/>
    </location>
</feature>
<accession>A0A9P8CVK0</accession>
<dbReference type="PANTHER" id="PTHR32026">
    <property type="entry name" value="METHYLTRANSFERASE-LIKE PROTEIN 24"/>
    <property type="match status" value="1"/>
</dbReference>
<evidence type="ECO:0000256" key="2">
    <source>
        <dbReference type="SAM" id="Phobius"/>
    </source>
</evidence>
<keyword evidence="2" id="KW-0472">Membrane</keyword>
<proteinExistence type="predicted"/>
<comment type="caution">
    <text evidence="4">The sequence shown here is derived from an EMBL/GenBank/DDBJ whole genome shotgun (WGS) entry which is preliminary data.</text>
</comment>
<dbReference type="AlphaFoldDB" id="A0A9P8CVK0"/>
<name>A0A9P8CVK0_MORAP</name>
<dbReference type="Pfam" id="PF13383">
    <property type="entry name" value="Methyltransf_22"/>
    <property type="match status" value="1"/>
</dbReference>
<feature type="region of interest" description="Disordered" evidence="1">
    <location>
        <begin position="270"/>
        <end position="297"/>
    </location>
</feature>
<reference evidence="4" key="1">
    <citation type="submission" date="2021-07" db="EMBL/GenBank/DDBJ databases">
        <title>Draft genome of Mortierella alpina, strain LL118, isolated from an aspen leaf litter sample.</title>
        <authorList>
            <person name="Yang S."/>
            <person name="Vinatzer B.A."/>
        </authorList>
    </citation>
    <scope>NUCLEOTIDE SEQUENCE</scope>
    <source>
        <strain evidence="4">LL118</strain>
    </source>
</reference>
<evidence type="ECO:0000313" key="5">
    <source>
        <dbReference type="Proteomes" id="UP000717515"/>
    </source>
</evidence>
<evidence type="ECO:0000256" key="1">
    <source>
        <dbReference type="SAM" id="MobiDB-lite"/>
    </source>
</evidence>
<gene>
    <name evidence="4" type="ORF">KVV02_000094</name>
</gene>
<dbReference type="Proteomes" id="UP000717515">
    <property type="component" value="Unassembled WGS sequence"/>
</dbReference>
<organism evidence="4 5">
    <name type="scientific">Mortierella alpina</name>
    <name type="common">Oleaginous fungus</name>
    <name type="synonym">Mortierella renispora</name>
    <dbReference type="NCBI Taxonomy" id="64518"/>
    <lineage>
        <taxon>Eukaryota</taxon>
        <taxon>Fungi</taxon>
        <taxon>Fungi incertae sedis</taxon>
        <taxon>Mucoromycota</taxon>
        <taxon>Mortierellomycotina</taxon>
        <taxon>Mortierellomycetes</taxon>
        <taxon>Mortierellales</taxon>
        <taxon>Mortierellaceae</taxon>
        <taxon>Mortierella</taxon>
    </lineage>
</organism>
<feature type="transmembrane region" description="Helical" evidence="2">
    <location>
        <begin position="20"/>
        <end position="37"/>
    </location>
</feature>
<dbReference type="InterPro" id="IPR025714">
    <property type="entry name" value="Methyltranfer_dom"/>
</dbReference>
<dbReference type="PANTHER" id="PTHR32026:SF10">
    <property type="entry name" value="METHYLTRANSFERASE-LIKE PROTEIN 24-RELATED"/>
    <property type="match status" value="1"/>
</dbReference>